<dbReference type="EMBL" id="VYUA01000004">
    <property type="protein sequence ID" value="KAB2593206.1"/>
    <property type="molecule type" value="Genomic_DNA"/>
</dbReference>
<keyword evidence="3" id="KW-1185">Reference proteome</keyword>
<evidence type="ECO:0000313" key="2">
    <source>
        <dbReference type="EMBL" id="KAB2593206.1"/>
    </source>
</evidence>
<protein>
    <recommendedName>
        <fullName evidence="4">Membrane protein SCJ1.26</fullName>
    </recommendedName>
</protein>
<sequence length="196" mass="20623">MGIRVLRWRRSPLWRATDRHEAWVTLGALVLLALGAPAAGWAGGVLADASLQQEIRAQHEERRPVTAVVVAPAPEARRFAGDPGDGPGRTPVVAAWRAPDGTSRTGEVTTSGAREPGAPARVWTDASGLPVPPPMDAGTARTHAVLGGVGVFLLAAGCVEAGRRLIVGRLVRRRYALLDREWAEAGPDWGRAGTGS</sequence>
<dbReference type="PANTHER" id="PTHR42305">
    <property type="entry name" value="MEMBRANE PROTEIN RV1733C-RELATED"/>
    <property type="match status" value="1"/>
</dbReference>
<reference evidence="2 3" key="1">
    <citation type="submission" date="2019-09" db="EMBL/GenBank/DDBJ databases">
        <authorList>
            <person name="Liu P."/>
        </authorList>
    </citation>
    <scope>NUCLEOTIDE SEQUENCE [LARGE SCALE GENOMIC DNA]</scope>
    <source>
        <strain evidence="2 3">TRM68085</strain>
    </source>
</reference>
<proteinExistence type="predicted"/>
<dbReference type="InterPro" id="IPR039708">
    <property type="entry name" value="MT1774/Rv1733c-like"/>
</dbReference>
<feature type="compositionally biased region" description="Polar residues" evidence="1">
    <location>
        <begin position="102"/>
        <end position="112"/>
    </location>
</feature>
<evidence type="ECO:0008006" key="4">
    <source>
        <dbReference type="Google" id="ProtNLM"/>
    </source>
</evidence>
<name>A0A5N5EQP7_9ACTN</name>
<organism evidence="2 3">
    <name type="scientific">Streptomyces arboris</name>
    <dbReference type="NCBI Taxonomy" id="2600619"/>
    <lineage>
        <taxon>Bacteria</taxon>
        <taxon>Bacillati</taxon>
        <taxon>Actinomycetota</taxon>
        <taxon>Actinomycetes</taxon>
        <taxon>Kitasatosporales</taxon>
        <taxon>Streptomycetaceae</taxon>
        <taxon>Streptomyces</taxon>
    </lineage>
</organism>
<comment type="caution">
    <text evidence="2">The sequence shown here is derived from an EMBL/GenBank/DDBJ whole genome shotgun (WGS) entry which is preliminary data.</text>
</comment>
<evidence type="ECO:0000256" key="1">
    <source>
        <dbReference type="SAM" id="MobiDB-lite"/>
    </source>
</evidence>
<dbReference type="RefSeq" id="WP_151509346.1">
    <property type="nucleotide sequence ID" value="NZ_VYUA01000004.1"/>
</dbReference>
<dbReference type="Proteomes" id="UP000326907">
    <property type="component" value="Unassembled WGS sequence"/>
</dbReference>
<dbReference type="AlphaFoldDB" id="A0A5N5EQP7"/>
<accession>A0A5N5EQP7</accession>
<dbReference type="PANTHER" id="PTHR42305:SF1">
    <property type="entry name" value="MEMBRANE PROTEIN RV1733C-RELATED"/>
    <property type="match status" value="1"/>
</dbReference>
<evidence type="ECO:0000313" key="3">
    <source>
        <dbReference type="Proteomes" id="UP000326907"/>
    </source>
</evidence>
<feature type="region of interest" description="Disordered" evidence="1">
    <location>
        <begin position="100"/>
        <end position="129"/>
    </location>
</feature>
<gene>
    <name evidence="2" type="ORF">F5983_06130</name>
</gene>